<dbReference type="SMART" id="SM00862">
    <property type="entry name" value="Trans_reg_C"/>
    <property type="match status" value="1"/>
</dbReference>
<dbReference type="InterPro" id="IPR011006">
    <property type="entry name" value="CheY-like_superfamily"/>
</dbReference>
<feature type="modified residue" description="4-aspartylphosphate" evidence="6">
    <location>
        <position position="55"/>
    </location>
</feature>
<dbReference type="Proteomes" id="UP001140076">
    <property type="component" value="Unassembled WGS sequence"/>
</dbReference>
<evidence type="ECO:0000259" key="9">
    <source>
        <dbReference type="PROSITE" id="PS51755"/>
    </source>
</evidence>
<keyword evidence="5" id="KW-0804">Transcription</keyword>
<keyword evidence="2" id="KW-0902">Two-component regulatory system</keyword>
<sequence>MTPRPQVLVVDDEPNIVDMVTTVLDFHGFATSSAATAAEAVQAARLHRPDLVVLDVMLPDGDGFEVCRVLRRELPRLGIVFLTARDAHSERVAGLTFGGDDYVTKPFNIDELLARVRAVLRRTLPEGGDEPADPVLRFADVELDERAATVRRAGHPVALSRTEFDLLRYLMINRGHVLSRGQIIDAVWSADYTGSSNIVDTYVGYLRRKLGAHGPNLIQTQRGFGYVLREEGG</sequence>
<dbReference type="InterPro" id="IPR001789">
    <property type="entry name" value="Sig_transdc_resp-reg_receiver"/>
</dbReference>
<dbReference type="InterPro" id="IPR036388">
    <property type="entry name" value="WH-like_DNA-bd_sf"/>
</dbReference>
<feature type="DNA-binding region" description="OmpR/PhoB-type" evidence="7">
    <location>
        <begin position="133"/>
        <end position="230"/>
    </location>
</feature>
<evidence type="ECO:0000256" key="3">
    <source>
        <dbReference type="ARBA" id="ARBA00023015"/>
    </source>
</evidence>
<keyword evidence="4 7" id="KW-0238">DNA-binding</keyword>
<keyword evidence="11" id="KW-1185">Reference proteome</keyword>
<dbReference type="PROSITE" id="PS50110">
    <property type="entry name" value="RESPONSE_REGULATORY"/>
    <property type="match status" value="1"/>
</dbReference>
<evidence type="ECO:0000256" key="7">
    <source>
        <dbReference type="PROSITE-ProRule" id="PRU01091"/>
    </source>
</evidence>
<name>A0A9X3NLS7_9ACTN</name>
<dbReference type="SMART" id="SM00448">
    <property type="entry name" value="REC"/>
    <property type="match status" value="1"/>
</dbReference>
<dbReference type="PANTHER" id="PTHR48111:SF28">
    <property type="entry name" value="TRANSCRIPTIONAL REGULATORY PROTEIN TCRX-RELATED"/>
    <property type="match status" value="1"/>
</dbReference>
<dbReference type="CDD" id="cd00383">
    <property type="entry name" value="trans_reg_C"/>
    <property type="match status" value="1"/>
</dbReference>
<gene>
    <name evidence="10" type="ORF">LG943_17405</name>
</gene>
<protein>
    <submittedName>
        <fullName evidence="10">Response regulator transcription factor</fullName>
    </submittedName>
</protein>
<evidence type="ECO:0000256" key="5">
    <source>
        <dbReference type="ARBA" id="ARBA00023163"/>
    </source>
</evidence>
<dbReference type="Gene3D" id="6.10.250.690">
    <property type="match status" value="1"/>
</dbReference>
<dbReference type="Gene3D" id="3.40.50.2300">
    <property type="match status" value="1"/>
</dbReference>
<dbReference type="AlphaFoldDB" id="A0A9X3NLS7"/>
<evidence type="ECO:0000256" key="1">
    <source>
        <dbReference type="ARBA" id="ARBA00022553"/>
    </source>
</evidence>
<reference evidence="10" key="1">
    <citation type="submission" date="2021-10" db="EMBL/GenBank/DDBJ databases">
        <title>Streptomonospora sp. nov., isolated from mangrove soil.</title>
        <authorList>
            <person name="Chen X."/>
            <person name="Ge X."/>
            <person name="Liu W."/>
        </authorList>
    </citation>
    <scope>NUCLEOTIDE SEQUENCE</scope>
    <source>
        <strain evidence="10">S1-112</strain>
    </source>
</reference>
<feature type="domain" description="Response regulatory" evidence="8">
    <location>
        <begin position="6"/>
        <end position="120"/>
    </location>
</feature>
<keyword evidence="1 6" id="KW-0597">Phosphoprotein</keyword>
<dbReference type="Pfam" id="PF00486">
    <property type="entry name" value="Trans_reg_C"/>
    <property type="match status" value="1"/>
</dbReference>
<keyword evidence="3" id="KW-0805">Transcription regulation</keyword>
<dbReference type="FunFam" id="1.10.10.10:FF:000005">
    <property type="entry name" value="Two-component system response regulator"/>
    <property type="match status" value="1"/>
</dbReference>
<dbReference type="PANTHER" id="PTHR48111">
    <property type="entry name" value="REGULATOR OF RPOS"/>
    <property type="match status" value="1"/>
</dbReference>
<dbReference type="GO" id="GO:0000156">
    <property type="term" value="F:phosphorelay response regulator activity"/>
    <property type="evidence" value="ECO:0007669"/>
    <property type="project" value="TreeGrafter"/>
</dbReference>
<dbReference type="GO" id="GO:0006355">
    <property type="term" value="P:regulation of DNA-templated transcription"/>
    <property type="evidence" value="ECO:0007669"/>
    <property type="project" value="InterPro"/>
</dbReference>
<dbReference type="GO" id="GO:0000976">
    <property type="term" value="F:transcription cis-regulatory region binding"/>
    <property type="evidence" value="ECO:0007669"/>
    <property type="project" value="TreeGrafter"/>
</dbReference>
<dbReference type="InterPro" id="IPR016032">
    <property type="entry name" value="Sig_transdc_resp-reg_C-effctor"/>
</dbReference>
<organism evidence="10 11">
    <name type="scientific">Streptomonospora mangrovi</name>
    <dbReference type="NCBI Taxonomy" id="2883123"/>
    <lineage>
        <taxon>Bacteria</taxon>
        <taxon>Bacillati</taxon>
        <taxon>Actinomycetota</taxon>
        <taxon>Actinomycetes</taxon>
        <taxon>Streptosporangiales</taxon>
        <taxon>Nocardiopsidaceae</taxon>
        <taxon>Streptomonospora</taxon>
    </lineage>
</organism>
<proteinExistence type="predicted"/>
<comment type="caution">
    <text evidence="10">The sequence shown here is derived from an EMBL/GenBank/DDBJ whole genome shotgun (WGS) entry which is preliminary data.</text>
</comment>
<feature type="domain" description="OmpR/PhoB-type" evidence="9">
    <location>
        <begin position="133"/>
        <end position="230"/>
    </location>
</feature>
<dbReference type="GO" id="GO:0005829">
    <property type="term" value="C:cytosol"/>
    <property type="evidence" value="ECO:0007669"/>
    <property type="project" value="TreeGrafter"/>
</dbReference>
<accession>A0A9X3NLS7</accession>
<dbReference type="PROSITE" id="PS51755">
    <property type="entry name" value="OMPR_PHOB"/>
    <property type="match status" value="1"/>
</dbReference>
<evidence type="ECO:0000313" key="11">
    <source>
        <dbReference type="Proteomes" id="UP001140076"/>
    </source>
</evidence>
<dbReference type="InterPro" id="IPR001867">
    <property type="entry name" value="OmpR/PhoB-type_DNA-bd"/>
</dbReference>
<evidence type="ECO:0000256" key="2">
    <source>
        <dbReference type="ARBA" id="ARBA00023012"/>
    </source>
</evidence>
<dbReference type="GO" id="GO:0032993">
    <property type="term" value="C:protein-DNA complex"/>
    <property type="evidence" value="ECO:0007669"/>
    <property type="project" value="TreeGrafter"/>
</dbReference>
<dbReference type="EMBL" id="JAJAQC010000029">
    <property type="protein sequence ID" value="MDA0566077.1"/>
    <property type="molecule type" value="Genomic_DNA"/>
</dbReference>
<dbReference type="SUPFAM" id="SSF46894">
    <property type="entry name" value="C-terminal effector domain of the bipartite response regulators"/>
    <property type="match status" value="1"/>
</dbReference>
<dbReference type="RefSeq" id="WP_270073337.1">
    <property type="nucleotide sequence ID" value="NZ_JAJAQC010000029.1"/>
</dbReference>
<evidence type="ECO:0000256" key="6">
    <source>
        <dbReference type="PROSITE-ProRule" id="PRU00169"/>
    </source>
</evidence>
<dbReference type="Gene3D" id="1.10.10.10">
    <property type="entry name" value="Winged helix-like DNA-binding domain superfamily/Winged helix DNA-binding domain"/>
    <property type="match status" value="1"/>
</dbReference>
<evidence type="ECO:0000256" key="4">
    <source>
        <dbReference type="ARBA" id="ARBA00023125"/>
    </source>
</evidence>
<evidence type="ECO:0000259" key="8">
    <source>
        <dbReference type="PROSITE" id="PS50110"/>
    </source>
</evidence>
<evidence type="ECO:0000313" key="10">
    <source>
        <dbReference type="EMBL" id="MDA0566077.1"/>
    </source>
</evidence>
<dbReference type="Pfam" id="PF00072">
    <property type="entry name" value="Response_reg"/>
    <property type="match status" value="1"/>
</dbReference>
<dbReference type="FunFam" id="3.40.50.2300:FF:000001">
    <property type="entry name" value="DNA-binding response regulator PhoB"/>
    <property type="match status" value="1"/>
</dbReference>
<dbReference type="InterPro" id="IPR039420">
    <property type="entry name" value="WalR-like"/>
</dbReference>
<dbReference type="SUPFAM" id="SSF52172">
    <property type="entry name" value="CheY-like"/>
    <property type="match status" value="1"/>
</dbReference>